<evidence type="ECO:0000256" key="2">
    <source>
        <dbReference type="ARBA" id="ARBA00022500"/>
    </source>
</evidence>
<dbReference type="InterPro" id="IPR001789">
    <property type="entry name" value="Sig_transdc_resp-reg_receiver"/>
</dbReference>
<dbReference type="PIRSF" id="PIRSF000876">
    <property type="entry name" value="RR_chemtxs_CheB"/>
    <property type="match status" value="1"/>
</dbReference>
<keyword evidence="1 5" id="KW-0963">Cytoplasm</keyword>
<dbReference type="GO" id="GO:0006935">
    <property type="term" value="P:chemotaxis"/>
    <property type="evidence" value="ECO:0007669"/>
    <property type="project" value="UniProtKB-UniRule"/>
</dbReference>
<evidence type="ECO:0000256" key="6">
    <source>
        <dbReference type="PROSITE-ProRule" id="PRU00050"/>
    </source>
</evidence>
<feature type="domain" description="CheB-type methylesterase" evidence="10">
    <location>
        <begin position="191"/>
        <end position="380"/>
    </location>
</feature>
<comment type="catalytic activity">
    <reaction evidence="5">
        <text>L-glutaminyl-[protein] + H2O = L-glutamyl-[protein] + NH4(+)</text>
        <dbReference type="Rhea" id="RHEA:16441"/>
        <dbReference type="Rhea" id="RHEA-COMP:10207"/>
        <dbReference type="Rhea" id="RHEA-COMP:10208"/>
        <dbReference type="ChEBI" id="CHEBI:15377"/>
        <dbReference type="ChEBI" id="CHEBI:28938"/>
        <dbReference type="ChEBI" id="CHEBI:29973"/>
        <dbReference type="ChEBI" id="CHEBI:30011"/>
        <dbReference type="EC" id="3.5.1.44"/>
    </reaction>
</comment>
<sequence length="380" mass="39303">MRGHDSRRRTAGWGFAVSARAPRTVVVDDSRFMRGLIADILESGGVEVVGEAADGREALSVVADVDPDVVTMDVEMPEMNGIEAVERLMAENPTPTLMLSAYTAEGAEETFAALDAGAVDFFAKPGGEVSMGVSRLEEQLVDTVRSVAGADVSRAGRRRRTEAATAATSGAAPSSPDASSAGGSTDATVEPNTTLIIGSSTGGPDAVERVVSALPGDADIRGVVVQHMPEAFTGRFATRLDDACELTVREAKDGMRIGRGELAVAKGGHHLEITSARDGRLRLSVIDEERGEGVRPSVNVTMRSAAEVVDDPLIGVILTGMGGDGSDGVQAISRAGARVLAQDEESCVVYGMPKRAAATGAVDSMLPLDDIAAGITGERA</sequence>
<evidence type="ECO:0000256" key="7">
    <source>
        <dbReference type="PROSITE-ProRule" id="PRU00169"/>
    </source>
</evidence>
<dbReference type="GO" id="GO:0000156">
    <property type="term" value="F:phosphorelay response regulator activity"/>
    <property type="evidence" value="ECO:0007669"/>
    <property type="project" value="InterPro"/>
</dbReference>
<dbReference type="GO" id="GO:0050568">
    <property type="term" value="F:protein-glutamine glutaminase activity"/>
    <property type="evidence" value="ECO:0007669"/>
    <property type="project" value="UniProtKB-UniRule"/>
</dbReference>
<dbReference type="Proteomes" id="UP000437065">
    <property type="component" value="Unassembled WGS sequence"/>
</dbReference>
<dbReference type="CDD" id="cd16432">
    <property type="entry name" value="CheB_Rec"/>
    <property type="match status" value="1"/>
</dbReference>
<dbReference type="SUPFAM" id="SSF52172">
    <property type="entry name" value="CheY-like"/>
    <property type="match status" value="1"/>
</dbReference>
<evidence type="ECO:0000256" key="1">
    <source>
        <dbReference type="ARBA" id="ARBA00022490"/>
    </source>
</evidence>
<dbReference type="SUPFAM" id="SSF52738">
    <property type="entry name" value="Methylesterase CheB, C-terminal domain"/>
    <property type="match status" value="1"/>
</dbReference>
<dbReference type="InterPro" id="IPR008248">
    <property type="entry name" value="CheB-like"/>
</dbReference>
<feature type="region of interest" description="Disordered" evidence="8">
    <location>
        <begin position="151"/>
        <end position="203"/>
    </location>
</feature>
<comment type="similarity">
    <text evidence="5">Belongs to the CheB family.</text>
</comment>
<name>A0A6B0SVG2_9EURY</name>
<dbReference type="GO" id="GO:0008168">
    <property type="term" value="F:methyltransferase activity"/>
    <property type="evidence" value="ECO:0007669"/>
    <property type="project" value="UniProtKB-KW"/>
</dbReference>
<dbReference type="GO" id="GO:0008984">
    <property type="term" value="F:protein-glutamate methylesterase activity"/>
    <property type="evidence" value="ECO:0007669"/>
    <property type="project" value="UniProtKB-UniRule"/>
</dbReference>
<dbReference type="InterPro" id="IPR035909">
    <property type="entry name" value="CheB_C"/>
</dbReference>
<comment type="PTM">
    <text evidence="5">Phosphorylated by CheA. Phosphorylation of the N-terminal regulatory domain activates the methylesterase activity.</text>
</comment>
<keyword evidence="11" id="KW-0489">Methyltransferase</keyword>
<feature type="domain" description="Response regulatory" evidence="9">
    <location>
        <begin position="23"/>
        <end position="139"/>
    </location>
</feature>
<accession>A0A6B0SVG2</accession>
<gene>
    <name evidence="5 11" type="primary">cheB</name>
    <name evidence="11" type="ORF">GRX01_16040</name>
</gene>
<dbReference type="Pfam" id="PF01339">
    <property type="entry name" value="CheB_methylest"/>
    <property type="match status" value="1"/>
</dbReference>
<comment type="caution">
    <text evidence="11">The sequence shown here is derived from an EMBL/GenBank/DDBJ whole genome shotgun (WGS) entry which is preliminary data.</text>
</comment>
<dbReference type="AlphaFoldDB" id="A0A6B0SVG2"/>
<proteinExistence type="inferred from homology"/>
<dbReference type="EMBL" id="WUUS01000011">
    <property type="protein sequence ID" value="MXR42844.1"/>
    <property type="molecule type" value="Genomic_DNA"/>
</dbReference>
<dbReference type="Gene3D" id="3.40.50.2300">
    <property type="match status" value="1"/>
</dbReference>
<dbReference type="PROSITE" id="PS50122">
    <property type="entry name" value="CHEB"/>
    <property type="match status" value="1"/>
</dbReference>
<reference evidence="11 12" key="1">
    <citation type="submission" date="2019-12" db="EMBL/GenBank/DDBJ databases">
        <title>Isolation and characterization of three novel carbon monoxide-oxidizing members of Halobacteria from salione crusts and soils.</title>
        <authorList>
            <person name="Myers M.R."/>
            <person name="King G.M."/>
        </authorList>
    </citation>
    <scope>NUCLEOTIDE SEQUENCE [LARGE SCALE GENOMIC DNA]</scope>
    <source>
        <strain evidence="11 12">WSA2</strain>
    </source>
</reference>
<evidence type="ECO:0000259" key="10">
    <source>
        <dbReference type="PROSITE" id="PS50122"/>
    </source>
</evidence>
<evidence type="ECO:0000259" key="9">
    <source>
        <dbReference type="PROSITE" id="PS50110"/>
    </source>
</evidence>
<dbReference type="PANTHER" id="PTHR42872">
    <property type="entry name" value="PROTEIN-GLUTAMATE METHYLESTERASE/PROTEIN-GLUTAMINE GLUTAMINASE"/>
    <property type="match status" value="1"/>
</dbReference>
<dbReference type="PROSITE" id="PS50110">
    <property type="entry name" value="RESPONSE_REGULATORY"/>
    <property type="match status" value="1"/>
</dbReference>
<keyword evidence="5 7" id="KW-0597">Phosphoprotein</keyword>
<keyword evidence="12" id="KW-1185">Reference proteome</keyword>
<dbReference type="SMART" id="SM00448">
    <property type="entry name" value="REC"/>
    <property type="match status" value="1"/>
</dbReference>
<evidence type="ECO:0000313" key="12">
    <source>
        <dbReference type="Proteomes" id="UP000437065"/>
    </source>
</evidence>
<comment type="domain">
    <text evidence="5">Contains a C-terminal catalytic domain, and an N-terminal region which modulates catalytic activity.</text>
</comment>
<evidence type="ECO:0000256" key="5">
    <source>
        <dbReference type="HAMAP-Rule" id="MF_00099"/>
    </source>
</evidence>
<evidence type="ECO:0000256" key="8">
    <source>
        <dbReference type="SAM" id="MobiDB-lite"/>
    </source>
</evidence>
<comment type="function">
    <text evidence="5">Involved in chemotaxis. Part of a chemotaxis signal transduction system that modulates chemotaxis in response to various stimuli. Catalyzes the demethylation of specific methylglutamate residues introduced into the chemoreceptors (methyl-accepting chemotaxis proteins or MCP) by CheR. Also mediates the irreversible deamidation of specific glutamine residues to glutamic acid.</text>
</comment>
<dbReference type="GO" id="GO:0032259">
    <property type="term" value="P:methylation"/>
    <property type="evidence" value="ECO:0007669"/>
    <property type="project" value="UniProtKB-KW"/>
</dbReference>
<evidence type="ECO:0000256" key="3">
    <source>
        <dbReference type="ARBA" id="ARBA00022801"/>
    </source>
</evidence>
<feature type="active site" evidence="5 6">
    <location>
        <position position="200"/>
    </location>
</feature>
<feature type="active site" evidence="5 6">
    <location>
        <position position="227"/>
    </location>
</feature>
<dbReference type="InterPro" id="IPR000673">
    <property type="entry name" value="Sig_transdc_resp-reg_Me-estase"/>
</dbReference>
<feature type="active site" evidence="5 6">
    <location>
        <position position="324"/>
    </location>
</feature>
<feature type="modified residue" description="4-aspartylphosphate" evidence="5 7">
    <location>
        <position position="73"/>
    </location>
</feature>
<organism evidence="11 12">
    <name type="scientific">Halobaculum saliterrae</name>
    <dbReference type="NCBI Taxonomy" id="2073113"/>
    <lineage>
        <taxon>Archaea</taxon>
        <taxon>Methanobacteriati</taxon>
        <taxon>Methanobacteriota</taxon>
        <taxon>Stenosarchaea group</taxon>
        <taxon>Halobacteria</taxon>
        <taxon>Halobacteriales</taxon>
        <taxon>Haloferacaceae</taxon>
        <taxon>Halobaculum</taxon>
    </lineage>
</organism>
<evidence type="ECO:0000256" key="4">
    <source>
        <dbReference type="ARBA" id="ARBA00048267"/>
    </source>
</evidence>
<dbReference type="GO" id="GO:0005737">
    <property type="term" value="C:cytoplasm"/>
    <property type="evidence" value="ECO:0007669"/>
    <property type="project" value="UniProtKB-SubCell"/>
</dbReference>
<feature type="compositionally biased region" description="Polar residues" evidence="8">
    <location>
        <begin position="190"/>
        <end position="199"/>
    </location>
</feature>
<comment type="subcellular location">
    <subcellularLocation>
        <location evidence="5">Cytoplasm</location>
    </subcellularLocation>
</comment>
<dbReference type="Pfam" id="PF00072">
    <property type="entry name" value="Response_reg"/>
    <property type="match status" value="1"/>
</dbReference>
<keyword evidence="11" id="KW-0808">Transferase</keyword>
<dbReference type="EC" id="3.1.1.61" evidence="5"/>
<dbReference type="EC" id="3.5.1.44" evidence="5"/>
<comment type="catalytic activity">
    <reaction evidence="4 5">
        <text>[protein]-L-glutamate 5-O-methyl ester + H2O = L-glutamyl-[protein] + methanol + H(+)</text>
        <dbReference type="Rhea" id="RHEA:23236"/>
        <dbReference type="Rhea" id="RHEA-COMP:10208"/>
        <dbReference type="Rhea" id="RHEA-COMP:10311"/>
        <dbReference type="ChEBI" id="CHEBI:15377"/>
        <dbReference type="ChEBI" id="CHEBI:15378"/>
        <dbReference type="ChEBI" id="CHEBI:17790"/>
        <dbReference type="ChEBI" id="CHEBI:29973"/>
        <dbReference type="ChEBI" id="CHEBI:82795"/>
        <dbReference type="EC" id="3.1.1.61"/>
    </reaction>
</comment>
<keyword evidence="3 5" id="KW-0378">Hydrolase</keyword>
<dbReference type="NCBIfam" id="NF001965">
    <property type="entry name" value="PRK00742.1"/>
    <property type="match status" value="1"/>
</dbReference>
<dbReference type="InterPro" id="IPR011006">
    <property type="entry name" value="CheY-like_superfamily"/>
</dbReference>
<evidence type="ECO:0000313" key="11">
    <source>
        <dbReference type="EMBL" id="MXR42844.1"/>
    </source>
</evidence>
<dbReference type="CDD" id="cd17541">
    <property type="entry name" value="REC_CheB-like"/>
    <property type="match status" value="1"/>
</dbReference>
<dbReference type="HAMAP" id="MF_00099">
    <property type="entry name" value="CheB_chemtxs"/>
    <property type="match status" value="1"/>
</dbReference>
<protein>
    <recommendedName>
        <fullName evidence="5">Protein-glutamate methylesterase/protein-glutamine glutaminase</fullName>
        <ecNumber evidence="5">3.1.1.61</ecNumber>
        <ecNumber evidence="5">3.5.1.44</ecNumber>
    </recommendedName>
</protein>
<keyword evidence="2 5" id="KW-0145">Chemotaxis</keyword>
<dbReference type="OrthoDB" id="2857at2157"/>
<dbReference type="PANTHER" id="PTHR42872:SF6">
    <property type="entry name" value="PROTEIN-GLUTAMATE METHYLESTERASE_PROTEIN-GLUTAMINE GLUTAMINASE"/>
    <property type="match status" value="1"/>
</dbReference>
<feature type="compositionally biased region" description="Low complexity" evidence="8">
    <location>
        <begin position="163"/>
        <end position="188"/>
    </location>
</feature>
<dbReference type="Gene3D" id="3.40.50.180">
    <property type="entry name" value="Methylesterase CheB, C-terminal domain"/>
    <property type="match status" value="1"/>
</dbReference>